<evidence type="ECO:0000256" key="9">
    <source>
        <dbReference type="SAM" id="Coils"/>
    </source>
</evidence>
<evidence type="ECO:0000256" key="4">
    <source>
        <dbReference type="ARBA" id="ARBA00014053"/>
    </source>
</evidence>
<evidence type="ECO:0000256" key="1">
    <source>
        <dbReference type="ARBA" id="ARBA00004114"/>
    </source>
</evidence>
<keyword evidence="12" id="KW-1185">Reference proteome</keyword>
<dbReference type="AlphaFoldDB" id="A0A6P6S055"/>
<feature type="compositionally biased region" description="Pro residues" evidence="10">
    <location>
        <begin position="374"/>
        <end position="383"/>
    </location>
</feature>
<reference evidence="13" key="1">
    <citation type="submission" date="2025-08" db="UniProtKB">
        <authorList>
            <consortium name="RefSeq"/>
        </authorList>
    </citation>
    <scope>IDENTIFICATION</scope>
</reference>
<evidence type="ECO:0000259" key="11">
    <source>
        <dbReference type="Pfam" id="PF15007"/>
    </source>
</evidence>
<feature type="region of interest" description="Disordered" evidence="10">
    <location>
        <begin position="369"/>
        <end position="390"/>
    </location>
</feature>
<feature type="region of interest" description="Disordered" evidence="10">
    <location>
        <begin position="407"/>
        <end position="439"/>
    </location>
</feature>
<organism evidence="12 13">
    <name type="scientific">Cyclospora cayetanensis</name>
    <dbReference type="NCBI Taxonomy" id="88456"/>
    <lineage>
        <taxon>Eukaryota</taxon>
        <taxon>Sar</taxon>
        <taxon>Alveolata</taxon>
        <taxon>Apicomplexa</taxon>
        <taxon>Conoidasida</taxon>
        <taxon>Coccidia</taxon>
        <taxon>Eucoccidiorida</taxon>
        <taxon>Eimeriorina</taxon>
        <taxon>Eimeriidae</taxon>
        <taxon>Cyclospora</taxon>
    </lineage>
</organism>
<dbReference type="GO" id="GO:0005814">
    <property type="term" value="C:centriole"/>
    <property type="evidence" value="ECO:0007669"/>
    <property type="project" value="UniProtKB-SubCell"/>
</dbReference>
<accession>A0A6P6S055</accession>
<feature type="domain" description="Centrosomal CEP44" evidence="11">
    <location>
        <begin position="45"/>
        <end position="183"/>
    </location>
</feature>
<evidence type="ECO:0000256" key="2">
    <source>
        <dbReference type="ARBA" id="ARBA00004214"/>
    </source>
</evidence>
<evidence type="ECO:0000256" key="7">
    <source>
        <dbReference type="ARBA" id="ARBA00023212"/>
    </source>
</evidence>
<dbReference type="RefSeq" id="XP_026193566.1">
    <property type="nucleotide sequence ID" value="XM_026337781.1"/>
</dbReference>
<dbReference type="PANTHER" id="PTHR31477:SF1">
    <property type="entry name" value="CENTROSOMAL PROTEIN OF 44 KDA"/>
    <property type="match status" value="1"/>
</dbReference>
<protein>
    <recommendedName>
        <fullName evidence="4">Centrosomal protein of 44 kDa</fullName>
    </recommendedName>
</protein>
<proteinExistence type="predicted"/>
<feature type="compositionally biased region" description="Polar residues" evidence="10">
    <location>
        <begin position="265"/>
        <end position="274"/>
    </location>
</feature>
<dbReference type="OrthoDB" id="348420at2759"/>
<evidence type="ECO:0000313" key="12">
    <source>
        <dbReference type="Proteomes" id="UP000515125"/>
    </source>
</evidence>
<dbReference type="GO" id="GO:0000922">
    <property type="term" value="C:spindle pole"/>
    <property type="evidence" value="ECO:0007669"/>
    <property type="project" value="UniProtKB-SubCell"/>
</dbReference>
<comment type="subcellular location">
    <subcellularLocation>
        <location evidence="1">Cytoplasm</location>
        <location evidence="1">Cytoskeleton</location>
        <location evidence="1">Microtubule organizing center</location>
        <location evidence="1">Centrosome</location>
        <location evidence="1">Centriole</location>
    </subcellularLocation>
    <subcellularLocation>
        <location evidence="3">Cytoplasm</location>
        <location evidence="3">Cytoskeleton</location>
        <location evidence="3">Spindle pole</location>
    </subcellularLocation>
    <subcellularLocation>
        <location evidence="2">Midbody</location>
    </subcellularLocation>
</comment>
<dbReference type="GO" id="GO:0030496">
    <property type="term" value="C:midbody"/>
    <property type="evidence" value="ECO:0007669"/>
    <property type="project" value="UniProtKB-SubCell"/>
</dbReference>
<dbReference type="GeneID" id="34623153"/>
<gene>
    <name evidence="13" type="primary">LOC34623153</name>
</gene>
<evidence type="ECO:0000256" key="8">
    <source>
        <dbReference type="ARBA" id="ARBA00046235"/>
    </source>
</evidence>
<evidence type="ECO:0000256" key="3">
    <source>
        <dbReference type="ARBA" id="ARBA00004647"/>
    </source>
</evidence>
<feature type="region of interest" description="Disordered" evidence="10">
    <location>
        <begin position="240"/>
        <end position="278"/>
    </location>
</feature>
<dbReference type="Pfam" id="PF15007">
    <property type="entry name" value="CEP44"/>
    <property type="match status" value="1"/>
</dbReference>
<feature type="coiled-coil region" evidence="9">
    <location>
        <begin position="321"/>
        <end position="348"/>
    </location>
</feature>
<keyword evidence="6 9" id="KW-0175">Coiled coil</keyword>
<dbReference type="Proteomes" id="UP000515125">
    <property type="component" value="Unplaced"/>
</dbReference>
<keyword evidence="5" id="KW-0963">Cytoplasm</keyword>
<dbReference type="PANTHER" id="PTHR31477">
    <property type="entry name" value="CENTROSOMAL PROTEIN OF 44 KDA"/>
    <property type="match status" value="1"/>
</dbReference>
<evidence type="ECO:0000256" key="5">
    <source>
        <dbReference type="ARBA" id="ARBA00022490"/>
    </source>
</evidence>
<name>A0A6P6S055_9EIME</name>
<feature type="compositionally biased region" description="Low complexity" evidence="10">
    <location>
        <begin position="250"/>
        <end position="261"/>
    </location>
</feature>
<dbReference type="InterPro" id="IPR033603">
    <property type="entry name" value="CEP44"/>
</dbReference>
<feature type="compositionally biased region" description="Polar residues" evidence="10">
    <location>
        <begin position="420"/>
        <end position="429"/>
    </location>
</feature>
<dbReference type="InterPro" id="IPR029157">
    <property type="entry name" value="CEP44_CC"/>
</dbReference>
<evidence type="ECO:0000256" key="10">
    <source>
        <dbReference type="SAM" id="MobiDB-lite"/>
    </source>
</evidence>
<comment type="function">
    <text evidence="8">Centriole-enriched microtubule-binding protein involved in centriole biogenesis. In collaboration with CEP295 and POC1B, is required for the centriole-to-centrosome conversion by ensuring the formation of bona fide centriole wall. Functions as a linker component that maintains centrosome cohesion. Associates with CROCC and regulates its stability and localization to the centrosome.</text>
</comment>
<evidence type="ECO:0000313" key="13">
    <source>
        <dbReference type="RefSeq" id="XP_026193566.1"/>
    </source>
</evidence>
<sequence>MAADATCNASTSSGCCRSDSRTSDAAAAAAGAAAAAAATAATVGDLHGNLGKLRSLLRRMHYPAAAVAAETGSEWCGSGSEQAAIVSGAVDALLPILHFALCDFSANVHSFLLRRGFEFLFKSDRRFVEEVWKFLRQECGYRPLLTPSQFLTPAGFAERKLLLCCDLLSIVRAIHNQVQTERRRTKPLQQLLVRQPALQTAADVHQVALLQQQQNPLRPPQEALEAVPLGARVSNSSSVITFMRPPPKTQQAQQQEQQQKRQQQHLGSGSRSGSAPTAAQAAAAAACASQEAQRGVSARLQNASSIDTSALQLTSHMQAALDQVVAQLRALEERIIAIERQQQQQQQTAAASATAAFATAATASASTTACSELLPPPPLPSPSSPLSAETVAPPAVSTFADMAAAASSDTKAPPLPASTAVPTDSTVTEGSAAGTKGGNGGGAPFLGAAIIASGNASVVPVWPSYLQL</sequence>
<evidence type="ECO:0000256" key="6">
    <source>
        <dbReference type="ARBA" id="ARBA00023054"/>
    </source>
</evidence>
<keyword evidence="7" id="KW-0206">Cytoskeleton</keyword>